<reference evidence="2" key="2">
    <citation type="submission" date="2025-08" db="UniProtKB">
        <authorList>
            <consortium name="Ensembl"/>
        </authorList>
    </citation>
    <scope>IDENTIFICATION</scope>
</reference>
<sequence length="535" mass="60989">MSFGTVQSQGTSENCPQPPLSSWNTGSTKTCNACILLFRRSSGIFQDQAGVLYRKNMMLLCQLMCQDTTVFKNVWMKRSKCPIAYEKGRIYFENYRCCYNSIGVKPHRLYELPKCSKLEKIQDALLCECPIGETLSTPADSESCLLALTTNNWLHRYSTKTGKLLGSVYLSSQCKFRYLSWDIPQETLVIKSVQSKLTPLARQAGVVQPSLLCLAVFQVLPLTLLWMLEISKNVFGNNIIDATISHGILIVTYSMGLVRLYSFKQITEKFMLQKSVLGQEFEKNGCPGLVGLPPFGIPFNIQITEPPLLLFEVSCLENALQIGGFPWHYIVTPNKKQNKGIYHICSLKDNLLAKNGIQEMNCCSMESDWIYFHPDDSGRIIHVGPGKINMLKLTEIHECQYQVVEDYIIVAARENRANQKITVTSSGRVVKKRYDQLDDDPEQETFKIVEYEDELDLLATVAVTQTETDGKALVRLHDNQTGVLIKEINLEESWDVTHSNELFFDRDTIVHLENLPNRNFTCYVYKMIRHFQDED</sequence>
<dbReference type="Pfam" id="PF15802">
    <property type="entry name" value="DCAF17"/>
    <property type="match status" value="1"/>
</dbReference>
<dbReference type="GO" id="GO:0080008">
    <property type="term" value="C:Cul4-RING E3 ubiquitin ligase complex"/>
    <property type="evidence" value="ECO:0007669"/>
    <property type="project" value="TreeGrafter"/>
</dbReference>
<dbReference type="AlphaFoldDB" id="A0A8C4SB64"/>
<feature type="region of interest" description="Disordered" evidence="1">
    <location>
        <begin position="1"/>
        <end position="24"/>
    </location>
</feature>
<dbReference type="RefSeq" id="XP_028662138.1">
    <property type="nucleotide sequence ID" value="XM_028806305.2"/>
</dbReference>
<accession>A0A8C4SB64</accession>
<dbReference type="GeneTree" id="ENSGT00390000012728"/>
<dbReference type="OrthoDB" id="9971789at2759"/>
<organism evidence="2 3">
    <name type="scientific">Erpetoichthys calabaricus</name>
    <name type="common">Rope fish</name>
    <name type="synonym">Calamoichthys calabaricus</name>
    <dbReference type="NCBI Taxonomy" id="27687"/>
    <lineage>
        <taxon>Eukaryota</taxon>
        <taxon>Metazoa</taxon>
        <taxon>Chordata</taxon>
        <taxon>Craniata</taxon>
        <taxon>Vertebrata</taxon>
        <taxon>Euteleostomi</taxon>
        <taxon>Actinopterygii</taxon>
        <taxon>Polypteriformes</taxon>
        <taxon>Polypteridae</taxon>
        <taxon>Erpetoichthys</taxon>
    </lineage>
</organism>
<name>A0A8C4SB64_ERPCA</name>
<protein>
    <submittedName>
        <fullName evidence="2">Ddb1 and cul4 associated factor 17</fullName>
    </submittedName>
</protein>
<keyword evidence="3" id="KW-1185">Reference proteome</keyword>
<evidence type="ECO:0000256" key="1">
    <source>
        <dbReference type="SAM" id="MobiDB-lite"/>
    </source>
</evidence>
<dbReference type="InterPro" id="IPR031620">
    <property type="entry name" value="DCAF17"/>
</dbReference>
<dbReference type="GeneID" id="114655372"/>
<proteinExistence type="predicted"/>
<reference evidence="2" key="3">
    <citation type="submission" date="2025-09" db="UniProtKB">
        <authorList>
            <consortium name="Ensembl"/>
        </authorList>
    </citation>
    <scope>IDENTIFICATION</scope>
</reference>
<dbReference type="Proteomes" id="UP000694620">
    <property type="component" value="Chromosome 8"/>
</dbReference>
<dbReference type="PANTHER" id="PTHR14815">
    <property type="entry name" value="DDB1- AND CUL4-ASSOCIATED FACTOR 17"/>
    <property type="match status" value="1"/>
</dbReference>
<evidence type="ECO:0000313" key="2">
    <source>
        <dbReference type="Ensembl" id="ENSECRP00000014324.1"/>
    </source>
</evidence>
<reference evidence="2" key="1">
    <citation type="submission" date="2021-06" db="EMBL/GenBank/DDBJ databases">
        <authorList>
            <consortium name="Wellcome Sanger Institute Data Sharing"/>
        </authorList>
    </citation>
    <scope>NUCLEOTIDE SEQUENCE [LARGE SCALE GENOMIC DNA]</scope>
</reference>
<gene>
    <name evidence="2" type="primary">DCAF17</name>
    <name evidence="2" type="synonym">dcaf17</name>
</gene>
<dbReference type="GO" id="GO:0016567">
    <property type="term" value="P:protein ubiquitination"/>
    <property type="evidence" value="ECO:0007669"/>
    <property type="project" value="InterPro"/>
</dbReference>
<evidence type="ECO:0000313" key="3">
    <source>
        <dbReference type="Proteomes" id="UP000694620"/>
    </source>
</evidence>
<dbReference type="CTD" id="80067"/>
<dbReference type="PANTHER" id="PTHR14815:SF2">
    <property type="entry name" value="DDB1- AND CUL4-ASSOCIATED FACTOR 17"/>
    <property type="match status" value="1"/>
</dbReference>
<dbReference type="Ensembl" id="ENSECRT00000014574.1">
    <property type="protein sequence ID" value="ENSECRP00000014324.1"/>
    <property type="gene ID" value="ENSECRG00000009564.1"/>
</dbReference>